<evidence type="ECO:0000256" key="6">
    <source>
        <dbReference type="ARBA" id="ARBA00024695"/>
    </source>
</evidence>
<evidence type="ECO:0000313" key="8">
    <source>
        <dbReference type="Proteomes" id="UP000726737"/>
    </source>
</evidence>
<reference evidence="7" key="1">
    <citation type="journal article" date="2020" name="Fungal Divers.">
        <title>Resolving the Mortierellaceae phylogeny through synthesis of multi-gene phylogenetics and phylogenomics.</title>
        <authorList>
            <person name="Vandepol N."/>
            <person name="Liber J."/>
            <person name="Desiro A."/>
            <person name="Na H."/>
            <person name="Kennedy M."/>
            <person name="Barry K."/>
            <person name="Grigoriev I.V."/>
            <person name="Miller A.N."/>
            <person name="O'Donnell K."/>
            <person name="Stajich J.E."/>
            <person name="Bonito G."/>
        </authorList>
    </citation>
    <scope>NUCLEOTIDE SEQUENCE</scope>
    <source>
        <strain evidence="7">KOD948</strain>
    </source>
</reference>
<keyword evidence="3" id="KW-0690">Ribosome biogenesis</keyword>
<accession>A0A9P6U277</accession>
<keyword evidence="4" id="KW-0698">rRNA processing</keyword>
<comment type="function">
    <text evidence="6">Involved in nucleolar processing of pre-18S ribosomal RNA. Has a role in the nuclear export of 40S pre-ribosomal subunit to the cytoplasm.</text>
</comment>
<dbReference type="GO" id="GO:0032040">
    <property type="term" value="C:small-subunit processome"/>
    <property type="evidence" value="ECO:0007669"/>
    <property type="project" value="InterPro"/>
</dbReference>
<evidence type="ECO:0000313" key="7">
    <source>
        <dbReference type="EMBL" id="KAG0257336.1"/>
    </source>
</evidence>
<dbReference type="PANTHER" id="PTHR23183:SF0">
    <property type="entry name" value="NUCLEOLAR PROTEIN 14"/>
    <property type="match status" value="1"/>
</dbReference>
<dbReference type="InterPro" id="IPR007276">
    <property type="entry name" value="Nop14"/>
</dbReference>
<organism evidence="7 8">
    <name type="scientific">Mortierella polycephala</name>
    <dbReference type="NCBI Taxonomy" id="41804"/>
    <lineage>
        <taxon>Eukaryota</taxon>
        <taxon>Fungi</taxon>
        <taxon>Fungi incertae sedis</taxon>
        <taxon>Mucoromycota</taxon>
        <taxon>Mortierellomycotina</taxon>
        <taxon>Mortierellomycetes</taxon>
        <taxon>Mortierellales</taxon>
        <taxon>Mortierellaceae</taxon>
        <taxon>Mortierella</taxon>
    </lineage>
</organism>
<evidence type="ECO:0000256" key="1">
    <source>
        <dbReference type="ARBA" id="ARBA00004604"/>
    </source>
</evidence>
<dbReference type="GO" id="GO:0030692">
    <property type="term" value="C:Noc4p-Nop14p complex"/>
    <property type="evidence" value="ECO:0007669"/>
    <property type="project" value="TreeGrafter"/>
</dbReference>
<dbReference type="GO" id="GO:0030490">
    <property type="term" value="P:maturation of SSU-rRNA"/>
    <property type="evidence" value="ECO:0007669"/>
    <property type="project" value="TreeGrafter"/>
</dbReference>
<proteinExistence type="inferred from homology"/>
<dbReference type="EMBL" id="JAAAJA010000261">
    <property type="protein sequence ID" value="KAG0257336.1"/>
    <property type="molecule type" value="Genomic_DNA"/>
</dbReference>
<gene>
    <name evidence="7" type="primary">NOP14_1</name>
    <name evidence="7" type="ORF">BG011_004010</name>
</gene>
<evidence type="ECO:0000256" key="3">
    <source>
        <dbReference type="ARBA" id="ARBA00022517"/>
    </source>
</evidence>
<sequence>MTSQLGDYATSCVLGFLEAFEAELQKDLLSGSSGFPRGDKLTFLRILGQIYSSSDFQHQVITPTQFLMSQYLGQCQVASVKDLASGLMLCNLFLDYQALSKRVVPEAINFLSSTLVHLSPKDTFSDVDNLPGMFPILEIDTPALQMTTKGLASVGVERLSMEIFKMKDNTLAKNSYRVSAMSTAADLLHKYAILYASTSAFAELFQGPIQLLKTLSSVPHFSPSLKSQLDKALDRIQKLDTFSTDSRAPLQLQAHKPVPIASYVPKFEEGYSMDKHYDPDVERSQAHKLQTQYKKEKKGAIRELRKDAQFVAREKLRVQREKDQEYNAKIKGIMSGLEADQGEKNAEARMKKLQKMKGKRN</sequence>
<comment type="subcellular location">
    <subcellularLocation>
        <location evidence="1">Nucleus</location>
        <location evidence="1">Nucleolus</location>
    </subcellularLocation>
</comment>
<dbReference type="AlphaFoldDB" id="A0A9P6U277"/>
<dbReference type="OrthoDB" id="441771at2759"/>
<dbReference type="Pfam" id="PF04147">
    <property type="entry name" value="Nop14"/>
    <property type="match status" value="1"/>
</dbReference>
<protein>
    <submittedName>
        <fullName evidence="7">Nucleolar complex protein 14</fullName>
    </submittedName>
</protein>
<comment type="caution">
    <text evidence="7">The sequence shown here is derived from an EMBL/GenBank/DDBJ whole genome shotgun (WGS) entry which is preliminary data.</text>
</comment>
<keyword evidence="5" id="KW-0539">Nucleus</keyword>
<evidence type="ECO:0000256" key="2">
    <source>
        <dbReference type="ARBA" id="ARBA00007466"/>
    </source>
</evidence>
<dbReference type="Proteomes" id="UP000726737">
    <property type="component" value="Unassembled WGS sequence"/>
</dbReference>
<evidence type="ECO:0000256" key="5">
    <source>
        <dbReference type="ARBA" id="ARBA00023242"/>
    </source>
</evidence>
<evidence type="ECO:0000256" key="4">
    <source>
        <dbReference type="ARBA" id="ARBA00022552"/>
    </source>
</evidence>
<name>A0A9P6U277_9FUNG</name>
<comment type="similarity">
    <text evidence="2">Belongs to the NOP14 family.</text>
</comment>
<dbReference type="PANTHER" id="PTHR23183">
    <property type="entry name" value="NOP14"/>
    <property type="match status" value="1"/>
</dbReference>
<keyword evidence="8" id="KW-1185">Reference proteome</keyword>